<dbReference type="EMBL" id="SIUB01000010">
    <property type="protein sequence ID" value="TBN47680.1"/>
    <property type="molecule type" value="Genomic_DNA"/>
</dbReference>
<evidence type="ECO:0000313" key="4">
    <source>
        <dbReference type="Proteomes" id="UP000291613"/>
    </source>
</evidence>
<proteinExistence type="predicted"/>
<protein>
    <submittedName>
        <fullName evidence="3">DUF2628 domain-containing protein</fullName>
    </submittedName>
</protein>
<dbReference type="AlphaFoldDB" id="A0A4Q9GA55"/>
<evidence type="ECO:0000256" key="1">
    <source>
        <dbReference type="SAM" id="MobiDB-lite"/>
    </source>
</evidence>
<organism evidence="3 4">
    <name type="scientific">Hansschlegelia quercus</name>
    <dbReference type="NCBI Taxonomy" id="2528245"/>
    <lineage>
        <taxon>Bacteria</taxon>
        <taxon>Pseudomonadati</taxon>
        <taxon>Pseudomonadota</taxon>
        <taxon>Alphaproteobacteria</taxon>
        <taxon>Hyphomicrobiales</taxon>
        <taxon>Methylopilaceae</taxon>
        <taxon>Hansschlegelia</taxon>
    </lineage>
</organism>
<keyword evidence="2" id="KW-0812">Transmembrane</keyword>
<dbReference type="OrthoDB" id="7285394at2"/>
<accession>A0A4Q9GA55</accession>
<sequence length="163" mass="17640">MRNWTIFEPPGGAERTLDGAARFVTLRDGFSKIAFLVPILWLPFRRCWLALAVYVAVQAILALIVSALGLSQGVALVLSALPNVAVGLEASWLRSRALEKRGYRSVATVLARSAEEAEAVFFREWLITTPEERPAPSASAGSAPYRPAPPGVLGVFPQPRAAR</sequence>
<feature type="transmembrane region" description="Helical" evidence="2">
    <location>
        <begin position="48"/>
        <end position="68"/>
    </location>
</feature>
<gene>
    <name evidence="3" type="ORF">EYR15_15905</name>
</gene>
<keyword evidence="4" id="KW-1185">Reference proteome</keyword>
<name>A0A4Q9GA55_9HYPH</name>
<keyword evidence="2" id="KW-0472">Membrane</keyword>
<evidence type="ECO:0000313" key="3">
    <source>
        <dbReference type="EMBL" id="TBN47680.1"/>
    </source>
</evidence>
<dbReference type="InterPro" id="IPR024399">
    <property type="entry name" value="DUF2628"/>
</dbReference>
<keyword evidence="2" id="KW-1133">Transmembrane helix</keyword>
<evidence type="ECO:0000256" key="2">
    <source>
        <dbReference type="SAM" id="Phobius"/>
    </source>
</evidence>
<comment type="caution">
    <text evidence="3">The sequence shown here is derived from an EMBL/GenBank/DDBJ whole genome shotgun (WGS) entry which is preliminary data.</text>
</comment>
<feature type="region of interest" description="Disordered" evidence="1">
    <location>
        <begin position="132"/>
        <end position="163"/>
    </location>
</feature>
<dbReference type="Pfam" id="PF10947">
    <property type="entry name" value="DUF2628"/>
    <property type="match status" value="1"/>
</dbReference>
<feature type="compositionally biased region" description="Low complexity" evidence="1">
    <location>
        <begin position="135"/>
        <end position="145"/>
    </location>
</feature>
<reference evidence="3 4" key="1">
    <citation type="submission" date="2019-02" db="EMBL/GenBank/DDBJ databases">
        <title>Hansschlegelia quercus sp. nov., a novel methylotrophic bacterium from buds of oak (Quercus robur L.).</title>
        <authorList>
            <person name="Agafonova N.V."/>
            <person name="Kaparullina E.N."/>
            <person name="Grouzdev D.S."/>
            <person name="Doronina N.V."/>
        </authorList>
    </citation>
    <scope>NUCLEOTIDE SEQUENCE [LARGE SCALE GENOMIC DNA]</scope>
    <source>
        <strain evidence="3 4">Dub</strain>
    </source>
</reference>
<dbReference type="Proteomes" id="UP000291613">
    <property type="component" value="Unassembled WGS sequence"/>
</dbReference>
<feature type="transmembrane region" description="Helical" evidence="2">
    <location>
        <begin position="74"/>
        <end position="93"/>
    </location>
</feature>